<dbReference type="GO" id="GO:0009982">
    <property type="term" value="F:pseudouridine synthase activity"/>
    <property type="evidence" value="ECO:0007669"/>
    <property type="project" value="InterPro"/>
</dbReference>
<dbReference type="Gene3D" id="3.30.2350.20">
    <property type="entry name" value="TruD, catalytic domain"/>
    <property type="match status" value="2"/>
</dbReference>
<dbReference type="GO" id="GO:0005634">
    <property type="term" value="C:nucleus"/>
    <property type="evidence" value="ECO:0007669"/>
    <property type="project" value="TreeGrafter"/>
</dbReference>
<keyword evidence="2" id="KW-0413">Isomerase</keyword>
<feature type="domain" description="TRUD" evidence="4">
    <location>
        <begin position="404"/>
        <end position="666"/>
    </location>
</feature>
<dbReference type="InterPro" id="IPR042214">
    <property type="entry name" value="TruD_catalytic"/>
</dbReference>
<evidence type="ECO:0000313" key="5">
    <source>
        <dbReference type="EMBL" id="PVV01723.1"/>
    </source>
</evidence>
<feature type="compositionally biased region" description="Polar residues" evidence="3">
    <location>
        <begin position="723"/>
        <end position="756"/>
    </location>
</feature>
<dbReference type="PANTHER" id="PTHR13326:SF21">
    <property type="entry name" value="PSEUDOURIDYLATE SYNTHASE PUS7L"/>
    <property type="match status" value="1"/>
</dbReference>
<feature type="region of interest" description="Disordered" evidence="3">
    <location>
        <begin position="545"/>
        <end position="578"/>
    </location>
</feature>
<feature type="compositionally biased region" description="Basic and acidic residues" evidence="3">
    <location>
        <begin position="53"/>
        <end position="85"/>
    </location>
</feature>
<evidence type="ECO:0000313" key="6">
    <source>
        <dbReference type="Proteomes" id="UP000245609"/>
    </source>
</evidence>
<accession>A0A2T9ZAU9</accession>
<sequence length="824" mass="93827">MDPARERNFNPRGRSRGRGSFRNSSNSNHSHNSRKFRDQGRNFSTRSSRGPRGNHDNDGNSWKDRNHSNDYRKRSRESNRESDPKKAKKVATESIKYFEESLVGIEEYIGNSDEKTSMIFKHRFTDFVVNEVDTNGKILFVDDLYVPPVSKRTDRSVDFNERLQSFRDEVVSVLGDDITKEFTDFVSVKFQEKAEKKIARQEAEINIATPEDVIEQKEDSENSNIYAGQNSFNIEKELDKEGRSTIHKSVKAYLSDVISGKTENGKMVFHVGPNKDGFKRRENWDIPEKFCHFTLMKVNRDTMFVVSDLAYLLGVSPKTIQTAGTKDKRGITTQKMSIFKVEASRLSKINRMVANYILGNFEYKNEPLRLGDLSGNRFEIVLRKIESRHKHRLENQIKVISEAGFINYYGLQRFGSAPIGSHNIGIKILKQEWEDVVDLIMSPLPSDSAEILDSKNIWKFTRDASKALENMPRNLVAERAVLSSLSSSNENLNYENAFLKIPRNLRLMYVHAYQSYIWNKAASERIRKYGSSDVVLGDLVLKKGGKKSSGQGTAELMEGSETKTETPANEDFSDENTSLPYDCDINDFTEYSRCEVEVVNEDNISLYSIYDIVLPTFGLDVQYPTNDVKNIYDQILSSDGIDPSALKLHPHKDFRLFGHYRPLIVKPINVNHEWVEYKNDNDDIQPDFHERKGNIIKEYREKVNGNKTQDASVSSKDHLLGLKNQSSNNPVLQKSTNSLNEINPKNTTEATENCGTPSPEGAGTFTDTIENAPKAKGPEEEVQCALKLAFILPQSTYATMLLRELSHEETSSGYQSLLSNKTEN</sequence>
<dbReference type="InterPro" id="IPR001656">
    <property type="entry name" value="PsdUridine_synth_TruD"/>
</dbReference>
<organism evidence="5 6">
    <name type="scientific">Smittium megazygosporum</name>
    <dbReference type="NCBI Taxonomy" id="133381"/>
    <lineage>
        <taxon>Eukaryota</taxon>
        <taxon>Fungi</taxon>
        <taxon>Fungi incertae sedis</taxon>
        <taxon>Zoopagomycota</taxon>
        <taxon>Kickxellomycotina</taxon>
        <taxon>Harpellomycetes</taxon>
        <taxon>Harpellales</taxon>
        <taxon>Legeriomycetaceae</taxon>
        <taxon>Smittium</taxon>
    </lineage>
</organism>
<dbReference type="AlphaFoldDB" id="A0A2T9ZAU9"/>
<dbReference type="SUPFAM" id="SSF55120">
    <property type="entry name" value="Pseudouridine synthase"/>
    <property type="match status" value="1"/>
</dbReference>
<feature type="region of interest" description="Disordered" evidence="3">
    <location>
        <begin position="1"/>
        <end position="90"/>
    </location>
</feature>
<dbReference type="PROSITE" id="PS50984">
    <property type="entry name" value="TRUD"/>
    <property type="match status" value="1"/>
</dbReference>
<comment type="similarity">
    <text evidence="1">Belongs to the pseudouridine synthase TruD family.</text>
</comment>
<dbReference type="STRING" id="133381.A0A2T9ZAU9"/>
<proteinExistence type="inferred from homology"/>
<dbReference type="PANTHER" id="PTHR13326">
    <property type="entry name" value="TRNA PSEUDOURIDINE SYNTHASE D"/>
    <property type="match status" value="1"/>
</dbReference>
<evidence type="ECO:0000256" key="3">
    <source>
        <dbReference type="SAM" id="MobiDB-lite"/>
    </source>
</evidence>
<protein>
    <recommendedName>
        <fullName evidence="4">TRUD domain-containing protein</fullName>
    </recommendedName>
</protein>
<dbReference type="InterPro" id="IPR011760">
    <property type="entry name" value="PsdUridine_synth_TruD_insert"/>
</dbReference>
<feature type="compositionally biased region" description="Low complexity" evidence="3">
    <location>
        <begin position="20"/>
        <end position="30"/>
    </location>
</feature>
<dbReference type="GO" id="GO:0001522">
    <property type="term" value="P:pseudouridine synthesis"/>
    <property type="evidence" value="ECO:0007669"/>
    <property type="project" value="InterPro"/>
</dbReference>
<feature type="region of interest" description="Disordered" evidence="3">
    <location>
        <begin position="721"/>
        <end position="777"/>
    </location>
</feature>
<dbReference type="Pfam" id="PF01142">
    <property type="entry name" value="TruD"/>
    <property type="match status" value="1"/>
</dbReference>
<keyword evidence="6" id="KW-1185">Reference proteome</keyword>
<dbReference type="InterPro" id="IPR020103">
    <property type="entry name" value="PsdUridine_synth_cat_dom_sf"/>
</dbReference>
<dbReference type="Proteomes" id="UP000245609">
    <property type="component" value="Unassembled WGS sequence"/>
</dbReference>
<evidence type="ECO:0000259" key="4">
    <source>
        <dbReference type="PROSITE" id="PS50984"/>
    </source>
</evidence>
<dbReference type="OrthoDB" id="447290at2759"/>
<dbReference type="PIRSF" id="PIRSF037016">
    <property type="entry name" value="Pseudouridin_synth_euk_prd"/>
    <property type="match status" value="1"/>
</dbReference>
<dbReference type="NCBIfam" id="TIGR00094">
    <property type="entry name" value="tRNA_TruD_broad"/>
    <property type="match status" value="1"/>
</dbReference>
<evidence type="ECO:0000256" key="1">
    <source>
        <dbReference type="ARBA" id="ARBA00007953"/>
    </source>
</evidence>
<dbReference type="EMBL" id="MBFS01000851">
    <property type="protein sequence ID" value="PVV01723.1"/>
    <property type="molecule type" value="Genomic_DNA"/>
</dbReference>
<dbReference type="CDD" id="cd02576">
    <property type="entry name" value="PseudoU_synth_ScPUS7"/>
    <property type="match status" value="1"/>
</dbReference>
<evidence type="ECO:0000256" key="2">
    <source>
        <dbReference type="ARBA" id="ARBA00023235"/>
    </source>
</evidence>
<comment type="caution">
    <text evidence="5">The sequence shown here is derived from an EMBL/GenBank/DDBJ whole genome shotgun (WGS) entry which is preliminary data.</text>
</comment>
<reference evidence="5 6" key="1">
    <citation type="journal article" date="2018" name="MBio">
        <title>Comparative Genomics Reveals the Core Gene Toolbox for the Fungus-Insect Symbiosis.</title>
        <authorList>
            <person name="Wang Y."/>
            <person name="Stata M."/>
            <person name="Wang W."/>
            <person name="Stajich J.E."/>
            <person name="White M.M."/>
            <person name="Moncalvo J.M."/>
        </authorList>
    </citation>
    <scope>NUCLEOTIDE SEQUENCE [LARGE SCALE GENOMIC DNA]</scope>
    <source>
        <strain evidence="5 6">SC-DP-2</strain>
    </source>
</reference>
<name>A0A2T9ZAU9_9FUNG</name>
<gene>
    <name evidence="5" type="ORF">BB560_003848</name>
</gene>
<dbReference type="GO" id="GO:0003723">
    <property type="term" value="F:RNA binding"/>
    <property type="evidence" value="ECO:0007669"/>
    <property type="project" value="InterPro"/>
</dbReference>